<dbReference type="STRING" id="633440.SAMN05421869_115205"/>
<protein>
    <submittedName>
        <fullName evidence="8">DNA-binding response regulator, NarL/FixJ family, contains REC and HTH domains</fullName>
    </submittedName>
</protein>
<dbReference type="AlphaFoldDB" id="A0A1G9BBM3"/>
<dbReference type="RefSeq" id="WP_090939566.1">
    <property type="nucleotide sequence ID" value="NZ_FNDJ01000015.1"/>
</dbReference>
<dbReference type="PROSITE" id="PS50043">
    <property type="entry name" value="HTH_LUXR_2"/>
    <property type="match status" value="1"/>
</dbReference>
<dbReference type="InterPro" id="IPR001789">
    <property type="entry name" value="Sig_transdc_resp-reg_receiver"/>
</dbReference>
<feature type="domain" description="HTH luxR-type" evidence="6">
    <location>
        <begin position="142"/>
        <end position="207"/>
    </location>
</feature>
<evidence type="ECO:0000259" key="7">
    <source>
        <dbReference type="PROSITE" id="PS50110"/>
    </source>
</evidence>
<dbReference type="SUPFAM" id="SSF46894">
    <property type="entry name" value="C-terminal effector domain of the bipartite response regulators"/>
    <property type="match status" value="1"/>
</dbReference>
<evidence type="ECO:0000313" key="8">
    <source>
        <dbReference type="EMBL" id="SDK36474.1"/>
    </source>
</evidence>
<dbReference type="GO" id="GO:0003677">
    <property type="term" value="F:DNA binding"/>
    <property type="evidence" value="ECO:0007669"/>
    <property type="project" value="UniProtKB-KW"/>
</dbReference>
<accession>A0A1G9BBM3</accession>
<reference evidence="8 9" key="1">
    <citation type="submission" date="2016-10" db="EMBL/GenBank/DDBJ databases">
        <authorList>
            <person name="de Groot N.N."/>
        </authorList>
    </citation>
    <scope>NUCLEOTIDE SEQUENCE [LARGE SCALE GENOMIC DNA]</scope>
    <source>
        <strain evidence="8 9">CGMCC 4.6533</strain>
    </source>
</reference>
<feature type="domain" description="Response regulatory" evidence="7">
    <location>
        <begin position="3"/>
        <end position="119"/>
    </location>
</feature>
<evidence type="ECO:0000256" key="1">
    <source>
        <dbReference type="ARBA" id="ARBA00022553"/>
    </source>
</evidence>
<dbReference type="GO" id="GO:0006355">
    <property type="term" value="P:regulation of DNA-templated transcription"/>
    <property type="evidence" value="ECO:0007669"/>
    <property type="project" value="InterPro"/>
</dbReference>
<dbReference type="InterPro" id="IPR011006">
    <property type="entry name" value="CheY-like_superfamily"/>
</dbReference>
<dbReference type="OrthoDB" id="9808843at2"/>
<dbReference type="CDD" id="cd06170">
    <property type="entry name" value="LuxR_C_like"/>
    <property type="match status" value="1"/>
</dbReference>
<dbReference type="PANTHER" id="PTHR43214:SF24">
    <property type="entry name" value="TRANSCRIPTIONAL REGULATORY PROTEIN NARL-RELATED"/>
    <property type="match status" value="1"/>
</dbReference>
<evidence type="ECO:0000256" key="4">
    <source>
        <dbReference type="ARBA" id="ARBA00023163"/>
    </source>
</evidence>
<evidence type="ECO:0000256" key="5">
    <source>
        <dbReference type="PROSITE-ProRule" id="PRU00169"/>
    </source>
</evidence>
<evidence type="ECO:0000256" key="2">
    <source>
        <dbReference type="ARBA" id="ARBA00023015"/>
    </source>
</evidence>
<dbReference type="GO" id="GO:0000160">
    <property type="term" value="P:phosphorelay signal transduction system"/>
    <property type="evidence" value="ECO:0007669"/>
    <property type="project" value="InterPro"/>
</dbReference>
<dbReference type="Pfam" id="PF00196">
    <property type="entry name" value="GerE"/>
    <property type="match status" value="1"/>
</dbReference>
<keyword evidence="4" id="KW-0804">Transcription</keyword>
<keyword evidence="2" id="KW-0805">Transcription regulation</keyword>
<keyword evidence="3 8" id="KW-0238">DNA-binding</keyword>
<name>A0A1G9BBM3_9ACTN</name>
<dbReference type="PANTHER" id="PTHR43214">
    <property type="entry name" value="TWO-COMPONENT RESPONSE REGULATOR"/>
    <property type="match status" value="1"/>
</dbReference>
<dbReference type="PROSITE" id="PS50110">
    <property type="entry name" value="RESPONSE_REGULATORY"/>
    <property type="match status" value="1"/>
</dbReference>
<dbReference type="InterPro" id="IPR016032">
    <property type="entry name" value="Sig_transdc_resp-reg_C-effctor"/>
</dbReference>
<sequence length="228" mass="24644">MIGVLVADDQALIRASFRKLVDSAPGFRTVGEAATGEEAVRLARREHPDLVLMDVRMPVMDGIEATRRICADRPETRVLIVTTFDLDEYVYGALRAGAAGFLLKDTRPADLLKAVEVIASGESLLAPTVTRRLIERHVSPAPPSPATPITDREREVLALVARGLSNAEIAERLYVSIGTVKTHVGHLLTKLGARNRVHLVIAAYETGVVGPSPGSPVLPHTTTPLRRQ</sequence>
<dbReference type="PRINTS" id="PR00038">
    <property type="entry name" value="HTHLUXR"/>
</dbReference>
<feature type="modified residue" description="4-aspartylphosphate" evidence="5">
    <location>
        <position position="54"/>
    </location>
</feature>
<dbReference type="PROSITE" id="PS00622">
    <property type="entry name" value="HTH_LUXR_1"/>
    <property type="match status" value="1"/>
</dbReference>
<dbReference type="Proteomes" id="UP000199202">
    <property type="component" value="Unassembled WGS sequence"/>
</dbReference>
<dbReference type="Pfam" id="PF00072">
    <property type="entry name" value="Response_reg"/>
    <property type="match status" value="1"/>
</dbReference>
<dbReference type="InterPro" id="IPR000792">
    <property type="entry name" value="Tscrpt_reg_LuxR_C"/>
</dbReference>
<evidence type="ECO:0000256" key="3">
    <source>
        <dbReference type="ARBA" id="ARBA00023125"/>
    </source>
</evidence>
<evidence type="ECO:0000259" key="6">
    <source>
        <dbReference type="PROSITE" id="PS50043"/>
    </source>
</evidence>
<dbReference type="SUPFAM" id="SSF52172">
    <property type="entry name" value="CheY-like"/>
    <property type="match status" value="1"/>
</dbReference>
<dbReference type="InterPro" id="IPR058245">
    <property type="entry name" value="NreC/VraR/RcsB-like_REC"/>
</dbReference>
<keyword evidence="9" id="KW-1185">Reference proteome</keyword>
<evidence type="ECO:0000313" key="9">
    <source>
        <dbReference type="Proteomes" id="UP000199202"/>
    </source>
</evidence>
<gene>
    <name evidence="8" type="ORF">SAMN05421869_115205</name>
</gene>
<dbReference type="Gene3D" id="3.40.50.2300">
    <property type="match status" value="1"/>
</dbReference>
<dbReference type="SMART" id="SM00448">
    <property type="entry name" value="REC"/>
    <property type="match status" value="1"/>
</dbReference>
<dbReference type="CDD" id="cd17535">
    <property type="entry name" value="REC_NarL-like"/>
    <property type="match status" value="1"/>
</dbReference>
<organism evidence="8 9">
    <name type="scientific">Nonomuraea jiangxiensis</name>
    <dbReference type="NCBI Taxonomy" id="633440"/>
    <lineage>
        <taxon>Bacteria</taxon>
        <taxon>Bacillati</taxon>
        <taxon>Actinomycetota</taxon>
        <taxon>Actinomycetes</taxon>
        <taxon>Streptosporangiales</taxon>
        <taxon>Streptosporangiaceae</taxon>
        <taxon>Nonomuraea</taxon>
    </lineage>
</organism>
<dbReference type="SMART" id="SM00421">
    <property type="entry name" value="HTH_LUXR"/>
    <property type="match status" value="1"/>
</dbReference>
<keyword evidence="1 5" id="KW-0597">Phosphoprotein</keyword>
<dbReference type="InterPro" id="IPR039420">
    <property type="entry name" value="WalR-like"/>
</dbReference>
<dbReference type="EMBL" id="FNDJ01000015">
    <property type="protein sequence ID" value="SDK36474.1"/>
    <property type="molecule type" value="Genomic_DNA"/>
</dbReference>
<proteinExistence type="predicted"/>